<dbReference type="EMBL" id="RBDX01000003">
    <property type="protein sequence ID" value="RKN11343.1"/>
    <property type="molecule type" value="Genomic_DNA"/>
</dbReference>
<keyword evidence="3" id="KW-0804">Transcription</keyword>
<evidence type="ECO:0000256" key="4">
    <source>
        <dbReference type="SAM" id="MobiDB-lite"/>
    </source>
</evidence>
<dbReference type="Proteomes" id="UP000268652">
    <property type="component" value="Unassembled WGS sequence"/>
</dbReference>
<keyword evidence="2" id="KW-0238">DNA-binding</keyword>
<evidence type="ECO:0000256" key="1">
    <source>
        <dbReference type="ARBA" id="ARBA00023015"/>
    </source>
</evidence>
<dbReference type="Proteomes" id="UP000275024">
    <property type="component" value="Unassembled WGS sequence"/>
</dbReference>
<dbReference type="EMBL" id="RBDY01000002">
    <property type="protein sequence ID" value="RKN26634.1"/>
    <property type="molecule type" value="Genomic_DNA"/>
</dbReference>
<evidence type="ECO:0000313" key="6">
    <source>
        <dbReference type="EMBL" id="RKN11343.1"/>
    </source>
</evidence>
<evidence type="ECO:0000313" key="9">
    <source>
        <dbReference type="Proteomes" id="UP000275024"/>
    </source>
</evidence>
<protein>
    <submittedName>
        <fullName evidence="6">Transcriptional regulator</fullName>
    </submittedName>
</protein>
<dbReference type="PANTHER" id="PTHR33204">
    <property type="entry name" value="TRANSCRIPTIONAL REGULATOR, MARR FAMILY"/>
    <property type="match status" value="1"/>
</dbReference>
<keyword evidence="1" id="KW-0805">Transcription regulation</keyword>
<organism evidence="6 9">
    <name type="scientific">Streptomyces radicis</name>
    <dbReference type="NCBI Taxonomy" id="1750517"/>
    <lineage>
        <taxon>Bacteria</taxon>
        <taxon>Bacillati</taxon>
        <taxon>Actinomycetota</taxon>
        <taxon>Actinomycetes</taxon>
        <taxon>Kitasatosporales</taxon>
        <taxon>Streptomycetaceae</taxon>
        <taxon>Streptomyces</taxon>
    </lineage>
</organism>
<evidence type="ECO:0000313" key="7">
    <source>
        <dbReference type="EMBL" id="RKN26634.1"/>
    </source>
</evidence>
<name>A0A3A9WGA8_9ACTN</name>
<dbReference type="InterPro" id="IPR036388">
    <property type="entry name" value="WH-like_DNA-bd_sf"/>
</dbReference>
<sequence>MLEAQGNQDKSLLGAAGKHGDGGLCTEPDAAVTRVFELLGKRWTGLLIAALMGGPGHFTELKRAVPGISERMLSDRLSELVAEGLVSRHVQEGPPLRVSYRLTRAGEELRPALTALSSWAEANLDGAAGRCPEEFHAPPARKPPAEPDA</sequence>
<keyword evidence="8" id="KW-1185">Reference proteome</keyword>
<gene>
    <name evidence="7" type="ORF">D7318_04525</name>
    <name evidence="6" type="ORF">D7319_05130</name>
</gene>
<dbReference type="SUPFAM" id="SSF46785">
    <property type="entry name" value="Winged helix' DNA-binding domain"/>
    <property type="match status" value="1"/>
</dbReference>
<evidence type="ECO:0000256" key="3">
    <source>
        <dbReference type="ARBA" id="ARBA00023163"/>
    </source>
</evidence>
<dbReference type="OrthoDB" id="9800966at2"/>
<dbReference type="InterPro" id="IPR036390">
    <property type="entry name" value="WH_DNA-bd_sf"/>
</dbReference>
<evidence type="ECO:0000313" key="8">
    <source>
        <dbReference type="Proteomes" id="UP000268652"/>
    </source>
</evidence>
<proteinExistence type="predicted"/>
<dbReference type="InterPro" id="IPR002577">
    <property type="entry name" value="HTH_HxlR"/>
</dbReference>
<evidence type="ECO:0000256" key="2">
    <source>
        <dbReference type="ARBA" id="ARBA00023125"/>
    </source>
</evidence>
<reference evidence="8 9" key="1">
    <citation type="submission" date="2018-09" db="EMBL/GenBank/DDBJ databases">
        <title>Streptomyces sp. nov. DS1-2, an endophytic actinomycete isolated from roots of Dendrobium scabrilingue.</title>
        <authorList>
            <person name="Kuncharoen N."/>
            <person name="Kudo T."/>
            <person name="Ohkuma M."/>
            <person name="Yuki M."/>
            <person name="Tanasupawat S."/>
        </authorList>
    </citation>
    <scope>NUCLEOTIDE SEQUENCE [LARGE SCALE GENOMIC DNA]</scope>
    <source>
        <strain evidence="6 9">AZ1-7</strain>
        <strain evidence="7 8">DS1-2</strain>
    </source>
</reference>
<feature type="region of interest" description="Disordered" evidence="4">
    <location>
        <begin position="129"/>
        <end position="149"/>
    </location>
</feature>
<dbReference type="PROSITE" id="PS51118">
    <property type="entry name" value="HTH_HXLR"/>
    <property type="match status" value="1"/>
</dbReference>
<evidence type="ECO:0000259" key="5">
    <source>
        <dbReference type="PROSITE" id="PS51118"/>
    </source>
</evidence>
<dbReference type="Pfam" id="PF01638">
    <property type="entry name" value="HxlR"/>
    <property type="match status" value="1"/>
</dbReference>
<dbReference type="Gene3D" id="1.10.10.10">
    <property type="entry name" value="Winged helix-like DNA-binding domain superfamily/Winged helix DNA-binding domain"/>
    <property type="match status" value="1"/>
</dbReference>
<dbReference type="PANTHER" id="PTHR33204:SF37">
    <property type="entry name" value="HTH-TYPE TRANSCRIPTIONAL REGULATOR YODB"/>
    <property type="match status" value="1"/>
</dbReference>
<dbReference type="GO" id="GO:0003677">
    <property type="term" value="F:DNA binding"/>
    <property type="evidence" value="ECO:0007669"/>
    <property type="project" value="UniProtKB-KW"/>
</dbReference>
<comment type="caution">
    <text evidence="6">The sequence shown here is derived from an EMBL/GenBank/DDBJ whole genome shotgun (WGS) entry which is preliminary data.</text>
</comment>
<accession>A0A3A9WGA8</accession>
<feature type="domain" description="HTH hxlR-type" evidence="5">
    <location>
        <begin position="25"/>
        <end position="128"/>
    </location>
</feature>
<dbReference type="AlphaFoldDB" id="A0A3A9WGA8"/>